<dbReference type="STRING" id="644284.Arch_1719"/>
<dbReference type="HOGENOM" id="CLU_020336_7_3_11"/>
<dbReference type="OrthoDB" id="2987348at2"/>
<evidence type="ECO:0000259" key="2">
    <source>
        <dbReference type="Pfam" id="PF00561"/>
    </source>
</evidence>
<dbReference type="Proteomes" id="UP000000376">
    <property type="component" value="Chromosome"/>
</dbReference>
<evidence type="ECO:0000313" key="3">
    <source>
        <dbReference type="EMBL" id="ADH93401.1"/>
    </source>
</evidence>
<dbReference type="eggNOG" id="COG2267">
    <property type="taxonomic scope" value="Bacteria"/>
</dbReference>
<feature type="domain" description="AB hydrolase-1" evidence="2">
    <location>
        <begin position="39"/>
        <end position="286"/>
    </location>
</feature>
<sequence>MPADTTCITIPGPWEHRLIQANGAQFHIVVAGEYSETKPLVLLVHGFPQYWWAWRNQIDAIAQAGYQVVAIDQRGIGGSDKTPKSEDGFTLAQDLAKIVQTLGARKTVIVGQGRGGALAWSAVSMEPNLFSGLITFSSPHPRTLQRIGTHLTLRTWKYALATVARSLSARFFTNERKLHKLLTEWSAPGNVGASSEAKRYAEALALPGADTAIDQLRWMYLAQQRPSGRAYLRESAHSVRLPVVAVRGESDPLLPARAWNKDAEFAIGDYRLITLPTGHFIPEEAPEAATQIILDFLR</sequence>
<evidence type="ECO:0000256" key="1">
    <source>
        <dbReference type="ARBA" id="ARBA00022801"/>
    </source>
</evidence>
<dbReference type="EMBL" id="CP002045">
    <property type="protein sequence ID" value="ADH93401.1"/>
    <property type="molecule type" value="Genomic_DNA"/>
</dbReference>
<dbReference type="AlphaFoldDB" id="D7BL71"/>
<name>D7BL71_ARCHD</name>
<dbReference type="SUPFAM" id="SSF53474">
    <property type="entry name" value="alpha/beta-Hydrolases"/>
    <property type="match status" value="1"/>
</dbReference>
<reference evidence="3 4" key="1">
    <citation type="journal article" date="2010" name="Stand. Genomic Sci.">
        <title>Complete genome sequence of Arcanobacterium haemolyticum type strain (11018).</title>
        <authorList>
            <person name="Yasawong M."/>
            <person name="Teshima H."/>
            <person name="Lapidus A."/>
            <person name="Nolan M."/>
            <person name="Lucas S."/>
            <person name="Glavina Del Rio T."/>
            <person name="Tice H."/>
            <person name="Cheng J."/>
            <person name="Bruce D."/>
            <person name="Detter C."/>
            <person name="Tapia R."/>
            <person name="Han C."/>
            <person name="Goodwin L."/>
            <person name="Pitluck S."/>
            <person name="Liolios K."/>
            <person name="Ivanova N."/>
            <person name="Mavromatis K."/>
            <person name="Mikhailova N."/>
            <person name="Pati A."/>
            <person name="Chen A."/>
            <person name="Palaniappan K."/>
            <person name="Land M."/>
            <person name="Hauser L."/>
            <person name="Chang Y."/>
            <person name="Jeffries C."/>
            <person name="Rohde M."/>
            <person name="Sikorski J."/>
            <person name="Pukall R."/>
            <person name="Goker M."/>
            <person name="Woyke T."/>
            <person name="Bristow J."/>
            <person name="Eisen J."/>
            <person name="Markowitz V."/>
            <person name="Hugenholtz P."/>
            <person name="Kyrpides N."/>
            <person name="Klenk H."/>
        </authorList>
    </citation>
    <scope>NUCLEOTIDE SEQUENCE [LARGE SCALE GENOMIC DNA]</scope>
    <source>
        <strain evidence="4">ATCC 9345 / DSM 20595 / CCUG 17215 / LMG 16163 / NBRC 15585 / NCTC 8452 / 11018</strain>
    </source>
</reference>
<gene>
    <name evidence="3" type="ordered locus">Arch_1719</name>
</gene>
<protein>
    <submittedName>
        <fullName evidence="3">Alpha/beta hydrolase fold protein</fullName>
    </submittedName>
</protein>
<organism evidence="3 4">
    <name type="scientific">Arcanobacterium haemolyticum (strain ATCC 9345 / DSM 20595 / CCM 5947 / CCUG 17215 / LMG 16163 / NBRC 15585 / NCTC 8452 / 11018)</name>
    <dbReference type="NCBI Taxonomy" id="644284"/>
    <lineage>
        <taxon>Bacteria</taxon>
        <taxon>Bacillati</taxon>
        <taxon>Actinomycetota</taxon>
        <taxon>Actinomycetes</taxon>
        <taxon>Actinomycetales</taxon>
        <taxon>Actinomycetaceae</taxon>
        <taxon>Arcanobacterium</taxon>
    </lineage>
</organism>
<dbReference type="PANTHER" id="PTHR43329">
    <property type="entry name" value="EPOXIDE HYDROLASE"/>
    <property type="match status" value="1"/>
</dbReference>
<dbReference type="Gene3D" id="3.40.50.1820">
    <property type="entry name" value="alpha/beta hydrolase"/>
    <property type="match status" value="1"/>
</dbReference>
<keyword evidence="1 3" id="KW-0378">Hydrolase</keyword>
<dbReference type="PRINTS" id="PR00412">
    <property type="entry name" value="EPOXHYDRLASE"/>
</dbReference>
<keyword evidence="4" id="KW-1185">Reference proteome</keyword>
<accession>D7BL71</accession>
<dbReference type="InterPro" id="IPR000073">
    <property type="entry name" value="AB_hydrolase_1"/>
</dbReference>
<proteinExistence type="predicted"/>
<dbReference type="RefSeq" id="WP_013170887.1">
    <property type="nucleotide sequence ID" value="NC_014218.1"/>
</dbReference>
<dbReference type="InterPro" id="IPR029058">
    <property type="entry name" value="AB_hydrolase_fold"/>
</dbReference>
<dbReference type="KEGG" id="ahe:Arch_1719"/>
<dbReference type="Pfam" id="PF00561">
    <property type="entry name" value="Abhydrolase_1"/>
    <property type="match status" value="1"/>
</dbReference>
<dbReference type="GO" id="GO:0016787">
    <property type="term" value="F:hydrolase activity"/>
    <property type="evidence" value="ECO:0007669"/>
    <property type="project" value="UniProtKB-KW"/>
</dbReference>
<dbReference type="InterPro" id="IPR000639">
    <property type="entry name" value="Epox_hydrolase-like"/>
</dbReference>
<evidence type="ECO:0000313" key="4">
    <source>
        <dbReference type="Proteomes" id="UP000000376"/>
    </source>
</evidence>